<feature type="transmembrane region" description="Helical" evidence="2">
    <location>
        <begin position="223"/>
        <end position="242"/>
    </location>
</feature>
<dbReference type="EMBL" id="VFQX01000018">
    <property type="protein sequence ID" value="KAF0980560.1"/>
    <property type="molecule type" value="Genomic_DNA"/>
</dbReference>
<keyword evidence="2" id="KW-0472">Membrane</keyword>
<dbReference type="VEuPathDB" id="AmoebaDB:FDP41_013343"/>
<feature type="transmembrane region" description="Helical" evidence="2">
    <location>
        <begin position="21"/>
        <end position="46"/>
    </location>
</feature>
<evidence type="ECO:0000313" key="4">
    <source>
        <dbReference type="Proteomes" id="UP000444721"/>
    </source>
</evidence>
<reference evidence="3 4" key="1">
    <citation type="journal article" date="2019" name="Sci. Rep.">
        <title>Nanopore sequencing improves the draft genome of the human pathogenic amoeba Naegleria fowleri.</title>
        <authorList>
            <person name="Liechti N."/>
            <person name="Schurch N."/>
            <person name="Bruggmann R."/>
            <person name="Wittwer M."/>
        </authorList>
    </citation>
    <scope>NUCLEOTIDE SEQUENCE [LARGE SCALE GENOMIC DNA]</scope>
    <source>
        <strain evidence="3 4">ATCC 30894</strain>
    </source>
</reference>
<sequence>MKNYFRYPSTRRKEYPPTITTARSAYCNGKILCTIVIITLLVFGILKDVQGLSLLGHQDGPPPGSYWKYSQPRAITTLVNTDKPRTVLKSSVQYQPMYTGMKVTLVGSQNKYFYIRVNDTDKSDQHLVFGASVVSSTRPDNRFSLSIDADPCVIGSFSYPIDVDLDGDYHLSVIFQNCKNYDYPYLYVTVSSNFQPQDKGVVEFEFAQERYSDNTIIITVPSFLIPLTGISLAGIALIYVFIKKKMRQTINKIVDESNIKKEEEEKKKHERDVIANENSHKKPSHIIPQPQLPSTIPHQVIEVNQKGTAPQAREVTTTYSNEGIVNYVQPPVYQQQQVIDQPPLPYPVQNDAYVPQPIFNPIGMQGMQVDYPPPPAYPNTTHQAGIITSTTTTTVLVGPPIGDNNFANTKPHEP</sequence>
<protein>
    <submittedName>
        <fullName evidence="3">Uncharacterized protein</fullName>
    </submittedName>
</protein>
<dbReference type="OrthoDB" id="10457979at2759"/>
<evidence type="ECO:0000256" key="2">
    <source>
        <dbReference type="SAM" id="Phobius"/>
    </source>
</evidence>
<dbReference type="VEuPathDB" id="AmoebaDB:NF0065310"/>
<proteinExistence type="predicted"/>
<dbReference type="VEuPathDB" id="AmoebaDB:NfTy_079110"/>
<keyword evidence="4" id="KW-1185">Reference proteome</keyword>
<feature type="coiled-coil region" evidence="1">
    <location>
        <begin position="252"/>
        <end position="279"/>
    </location>
</feature>
<dbReference type="RefSeq" id="XP_044565273.1">
    <property type="nucleotide sequence ID" value="XM_044703963.1"/>
</dbReference>
<name>A0A6A5C3X3_NAEFO</name>
<accession>A0A6A5C3X3</accession>
<organism evidence="3 4">
    <name type="scientific">Naegleria fowleri</name>
    <name type="common">Brain eating amoeba</name>
    <dbReference type="NCBI Taxonomy" id="5763"/>
    <lineage>
        <taxon>Eukaryota</taxon>
        <taxon>Discoba</taxon>
        <taxon>Heterolobosea</taxon>
        <taxon>Tetramitia</taxon>
        <taxon>Eutetramitia</taxon>
        <taxon>Vahlkampfiidae</taxon>
        <taxon>Naegleria</taxon>
    </lineage>
</organism>
<evidence type="ECO:0000256" key="1">
    <source>
        <dbReference type="SAM" id="Coils"/>
    </source>
</evidence>
<keyword evidence="1" id="KW-0175">Coiled coil</keyword>
<dbReference type="Proteomes" id="UP000444721">
    <property type="component" value="Unassembled WGS sequence"/>
</dbReference>
<keyword evidence="2" id="KW-0812">Transmembrane</keyword>
<evidence type="ECO:0000313" key="3">
    <source>
        <dbReference type="EMBL" id="KAF0980560.1"/>
    </source>
</evidence>
<dbReference type="GeneID" id="68120558"/>
<keyword evidence="2" id="KW-1133">Transmembrane helix</keyword>
<gene>
    <name evidence="3" type="ORF">FDP41_013343</name>
</gene>
<comment type="caution">
    <text evidence="3">The sequence shown here is derived from an EMBL/GenBank/DDBJ whole genome shotgun (WGS) entry which is preliminary data.</text>
</comment>
<dbReference type="AlphaFoldDB" id="A0A6A5C3X3"/>